<evidence type="ECO:0000256" key="2">
    <source>
        <dbReference type="ARBA" id="ARBA00022723"/>
    </source>
</evidence>
<dbReference type="InterPro" id="IPR036864">
    <property type="entry name" value="Zn2-C6_fun-type_DNA-bd_sf"/>
</dbReference>
<dbReference type="InterPro" id="IPR007219">
    <property type="entry name" value="XnlR_reg_dom"/>
</dbReference>
<dbReference type="AlphaFoldDB" id="A0A9W8LP92"/>
<dbReference type="GO" id="GO:0006351">
    <property type="term" value="P:DNA-templated transcription"/>
    <property type="evidence" value="ECO:0007669"/>
    <property type="project" value="InterPro"/>
</dbReference>
<dbReference type="EMBL" id="JANBUM010000003">
    <property type="protein sequence ID" value="KAJ2788257.1"/>
    <property type="molecule type" value="Genomic_DNA"/>
</dbReference>
<dbReference type="OrthoDB" id="5600212at2759"/>
<dbReference type="PROSITE" id="PS00463">
    <property type="entry name" value="ZN2_CY6_FUNGAL_1"/>
    <property type="match status" value="1"/>
</dbReference>
<accession>A0A9W8LP92</accession>
<feature type="compositionally biased region" description="Low complexity" evidence="6">
    <location>
        <begin position="7"/>
        <end position="28"/>
    </location>
</feature>
<evidence type="ECO:0000256" key="6">
    <source>
        <dbReference type="SAM" id="MobiDB-lite"/>
    </source>
</evidence>
<evidence type="ECO:0000256" key="5">
    <source>
        <dbReference type="ARBA" id="ARBA00023242"/>
    </source>
</evidence>
<reference evidence="8" key="1">
    <citation type="submission" date="2022-07" db="EMBL/GenBank/DDBJ databases">
        <title>Phylogenomic reconstructions and comparative analyses of Kickxellomycotina fungi.</title>
        <authorList>
            <person name="Reynolds N.K."/>
            <person name="Stajich J.E."/>
            <person name="Barry K."/>
            <person name="Grigoriev I.V."/>
            <person name="Crous P."/>
            <person name="Smith M.E."/>
        </authorList>
    </citation>
    <scope>NUCLEOTIDE SEQUENCE</scope>
    <source>
        <strain evidence="8">BCRC 34489</strain>
    </source>
</reference>
<proteinExistence type="predicted"/>
<evidence type="ECO:0000259" key="7">
    <source>
        <dbReference type="PROSITE" id="PS50048"/>
    </source>
</evidence>
<feature type="domain" description="Zn(2)-C6 fungal-type" evidence="7">
    <location>
        <begin position="79"/>
        <end position="109"/>
    </location>
</feature>
<gene>
    <name evidence="8" type="ORF">GGI15_000062</name>
</gene>
<dbReference type="GO" id="GO:0003677">
    <property type="term" value="F:DNA binding"/>
    <property type="evidence" value="ECO:0007669"/>
    <property type="project" value="InterPro"/>
</dbReference>
<dbReference type="GO" id="GO:0000981">
    <property type="term" value="F:DNA-binding transcription factor activity, RNA polymerase II-specific"/>
    <property type="evidence" value="ECO:0007669"/>
    <property type="project" value="InterPro"/>
</dbReference>
<comment type="subcellular location">
    <subcellularLocation>
        <location evidence="1">Nucleus</location>
    </subcellularLocation>
</comment>
<keyword evidence="4" id="KW-0804">Transcription</keyword>
<dbReference type="PANTHER" id="PTHR47338">
    <property type="entry name" value="ZN(II)2CYS6 TRANSCRIPTION FACTOR (EUROFUNG)-RELATED"/>
    <property type="match status" value="1"/>
</dbReference>
<comment type="caution">
    <text evidence="8">The sequence shown here is derived from an EMBL/GenBank/DDBJ whole genome shotgun (WGS) entry which is preliminary data.</text>
</comment>
<feature type="compositionally biased region" description="Polar residues" evidence="6">
    <location>
        <begin position="852"/>
        <end position="866"/>
    </location>
</feature>
<feature type="region of interest" description="Disordered" evidence="6">
    <location>
        <begin position="851"/>
        <end position="911"/>
    </location>
</feature>
<feature type="compositionally biased region" description="Acidic residues" evidence="6">
    <location>
        <begin position="41"/>
        <end position="67"/>
    </location>
</feature>
<dbReference type="Pfam" id="PF04082">
    <property type="entry name" value="Fungal_trans"/>
    <property type="match status" value="1"/>
</dbReference>
<dbReference type="PANTHER" id="PTHR47338:SF5">
    <property type="entry name" value="ZN(II)2CYS6 TRANSCRIPTION FACTOR (EUROFUNG)"/>
    <property type="match status" value="1"/>
</dbReference>
<evidence type="ECO:0000256" key="1">
    <source>
        <dbReference type="ARBA" id="ARBA00004123"/>
    </source>
</evidence>
<feature type="compositionally biased region" description="Low complexity" evidence="6">
    <location>
        <begin position="889"/>
        <end position="909"/>
    </location>
</feature>
<feature type="region of interest" description="Disordered" evidence="6">
    <location>
        <begin position="1127"/>
        <end position="1146"/>
    </location>
</feature>
<keyword evidence="2" id="KW-0479">Metal-binding</keyword>
<dbReference type="Pfam" id="PF00172">
    <property type="entry name" value="Zn_clus"/>
    <property type="match status" value="1"/>
</dbReference>
<dbReference type="CDD" id="cd00067">
    <property type="entry name" value="GAL4"/>
    <property type="match status" value="1"/>
</dbReference>
<keyword evidence="3" id="KW-0805">Transcription regulation</keyword>
<evidence type="ECO:0000256" key="4">
    <source>
        <dbReference type="ARBA" id="ARBA00023163"/>
    </source>
</evidence>
<evidence type="ECO:0000256" key="3">
    <source>
        <dbReference type="ARBA" id="ARBA00023015"/>
    </source>
</evidence>
<dbReference type="PROSITE" id="PS50048">
    <property type="entry name" value="ZN2_CY6_FUNGAL_2"/>
    <property type="match status" value="1"/>
</dbReference>
<dbReference type="GO" id="GO:0005634">
    <property type="term" value="C:nucleus"/>
    <property type="evidence" value="ECO:0007669"/>
    <property type="project" value="UniProtKB-SubCell"/>
</dbReference>
<evidence type="ECO:0000313" key="8">
    <source>
        <dbReference type="EMBL" id="KAJ2788257.1"/>
    </source>
</evidence>
<keyword evidence="5" id="KW-0539">Nucleus</keyword>
<dbReference type="SUPFAM" id="SSF57701">
    <property type="entry name" value="Zn2/Cys6 DNA-binding domain"/>
    <property type="match status" value="1"/>
</dbReference>
<dbReference type="InterPro" id="IPR001138">
    <property type="entry name" value="Zn2Cys6_DnaBD"/>
</dbReference>
<dbReference type="Proteomes" id="UP001140172">
    <property type="component" value="Unassembled WGS sequence"/>
</dbReference>
<dbReference type="SMART" id="SM00066">
    <property type="entry name" value="GAL4"/>
    <property type="match status" value="1"/>
</dbReference>
<dbReference type="SMART" id="SM00906">
    <property type="entry name" value="Fungal_trans"/>
    <property type="match status" value="1"/>
</dbReference>
<feature type="compositionally biased region" description="Low complexity" evidence="6">
    <location>
        <begin position="1022"/>
        <end position="1040"/>
    </location>
</feature>
<organism evidence="8 9">
    <name type="scientific">Coemansia interrupta</name>
    <dbReference type="NCBI Taxonomy" id="1126814"/>
    <lineage>
        <taxon>Eukaryota</taxon>
        <taxon>Fungi</taxon>
        <taxon>Fungi incertae sedis</taxon>
        <taxon>Zoopagomycota</taxon>
        <taxon>Kickxellomycotina</taxon>
        <taxon>Kickxellomycetes</taxon>
        <taxon>Kickxellales</taxon>
        <taxon>Kickxellaceae</taxon>
        <taxon>Coemansia</taxon>
    </lineage>
</organism>
<dbReference type="GO" id="GO:0008270">
    <property type="term" value="F:zinc ion binding"/>
    <property type="evidence" value="ECO:0007669"/>
    <property type="project" value="InterPro"/>
</dbReference>
<name>A0A9W8LP92_9FUNG</name>
<feature type="region of interest" description="Disordered" evidence="6">
    <location>
        <begin position="1"/>
        <end position="76"/>
    </location>
</feature>
<dbReference type="Gene3D" id="4.10.240.10">
    <property type="entry name" value="Zn(2)-C6 fungal-type DNA-binding domain"/>
    <property type="match status" value="1"/>
</dbReference>
<feature type="region of interest" description="Disordered" evidence="6">
    <location>
        <begin position="1009"/>
        <end position="1046"/>
    </location>
</feature>
<sequence>MTKADGTSKASATAVAAAAAAAGTASDDASSKMDIVYGGEDGNDEVNDDVDEDDDEQDEPDEGDGDGDGPSKHPRLMRACDNCRRKKVKCNGIKPSCSHCSRMKLLCHYSPLVRKKRVRRSIIDKLEERLESMEQMLQPLVERLQPNDPVVNTGIGGFGLGFGFAPAPMPAIAHPLGMVPPGAAPPHMYGVPGGIPRELGFQPASPSAGPAMPPLPVIEEVMEIAMSRMTPSAPPVSWPRLLRRLHSGQLPEFIVCATIALGARFSNRPEFSCTPRYNAGREYAKRAAELIATLVDRPDPDVVLCMVMLSLYEWGCGRGESAWSYTGMATRLAQRCRLHLVDEEDFNENVDEQPHTWASTEWRRRLWWHVYCGDRTSVIVASRPATVHDDDCVVDLPTHDHEWITGTVPSDGPSDRPRRPDGWWMVVEMYRTCSRISEFANRRRRPVRKSDIPRRTMFDILDGELEDIRKRFIPGMEFPPPSHDVWLFNRYAGLGDGISCMGNIRAIYFNVHLMYHAAKIILYRSELPDYLHESVEPALIERAKQVCIDSAHRQADVIRWALDTIPIEDWDPKVGVWSLQGASIHVNAALSDDNAVAEQSRRDLEVHLKLHVASDQYYHFNMAIITMLHHVFNLRKKQRLAIGLSSSSGTSSAVVQAPRESNIVINHENDVDPWIVPRCSSFLGFTYNYSQLRGVLNDAIKQTTYSPPEAITSEGDFSNNTNQPQPPVHAHHMSIGSAMVSGAMGIPSPLPPATDHRRMSADATTHSFAAMDLSGGMWHPLSQPTLAGSIASMAIPTAPNSAGAFDRCGSLPSSMGIHGGLPMLNENMPLQQQMGAVSMASPLTPTGEDAFTGQTRTMKRSFSTQDKIAKSKGVGGGNEPGRGRGRKPTGGVTSNGSGSAGGSVSSTTADIPLKPIGTQQIEKLQRLEELRARVTLLQQLSGQNGGGGGTHQNVVTTFTPVEYPSSSAVTPASLAAAASGDASSKDVNGFLNNFAASIGSVASQLGSLPETSNLSGPLSDRSTSSGGPTSSPPQQQYQQGAMQFHQPSHAGENAWLTAAMLSQPFVGSSAMAPAGLPAASMSGNGDYMNNLQGLGPDEIQQLLMAQQLDPAGGMGYGHGAGNIGFSSGNGTSMSASQDHQGNEYSSADVQGLMQRLTTFSSGGNAQGQ</sequence>
<dbReference type="CDD" id="cd12148">
    <property type="entry name" value="fungal_TF_MHR"/>
    <property type="match status" value="1"/>
</dbReference>
<dbReference type="InterPro" id="IPR050815">
    <property type="entry name" value="TF_fung"/>
</dbReference>
<keyword evidence="9" id="KW-1185">Reference proteome</keyword>
<protein>
    <recommendedName>
        <fullName evidence="7">Zn(2)-C6 fungal-type domain-containing protein</fullName>
    </recommendedName>
</protein>
<evidence type="ECO:0000313" key="9">
    <source>
        <dbReference type="Proteomes" id="UP001140172"/>
    </source>
</evidence>